<name>A0A449A575_9BACT</name>
<dbReference type="EMBL" id="LR214951">
    <property type="protein sequence ID" value="VEU59386.1"/>
    <property type="molecule type" value="Genomic_DNA"/>
</dbReference>
<proteinExistence type="predicted"/>
<feature type="transmembrane region" description="Helical" evidence="1">
    <location>
        <begin position="7"/>
        <end position="28"/>
    </location>
</feature>
<organism evidence="2 3">
    <name type="scientific">Mesomycoplasma neurolyticum</name>
    <dbReference type="NCBI Taxonomy" id="2120"/>
    <lineage>
        <taxon>Bacteria</taxon>
        <taxon>Bacillati</taxon>
        <taxon>Mycoplasmatota</taxon>
        <taxon>Mycoplasmoidales</taxon>
        <taxon>Metamycoplasmataceae</taxon>
        <taxon>Mesomycoplasma</taxon>
    </lineage>
</organism>
<keyword evidence="1" id="KW-1133">Transmembrane helix</keyword>
<keyword evidence="1" id="KW-0472">Membrane</keyword>
<evidence type="ECO:0000313" key="3">
    <source>
        <dbReference type="Proteomes" id="UP000289440"/>
    </source>
</evidence>
<accession>A0A449A575</accession>
<dbReference type="AlphaFoldDB" id="A0A449A575"/>
<dbReference type="Proteomes" id="UP000289440">
    <property type="component" value="Chromosome"/>
</dbReference>
<keyword evidence="3" id="KW-1185">Reference proteome</keyword>
<sequence length="493" mass="58964">MKKKIILSLIILFIFTISISFITIGIYYKNKIEDKPNKKNSFSEMPEAIHKNETTLPTKAIEKNKKTFEEKSEIKNNNFDSQNSQKIITNLNRNITNNVFNQNIEQIKEIYNQEKFDENKVFPYDEKTIDNIKNYFNSNIFKILNFTPNNLNQEFPKWFIPPNSYKEFNALIYQIPNLKAYFKKDEKIYNYSSKILVEYDKFNEWNYWKNNKKIIVLQKNLNELLNSPFKKVELTFLIKALKRNLNYSETFLLDNIILDLEKLLQNKKTNKKELNFSRNFSKLKKFFNLNYWFEIDQNNNLNVYLENLNNDFAFNENTKNQDLIIQKFSTITVLNYLVEAEKDLEISLSNFKGNDLFPKISKVQKVNFNNSNKQITNHNSTNKILNDLRQRTFVLGGGTHTMLAKVKPNDDEDQRYYFITAYHVIKQLKLHINNKRLHNLHVSFDYKNYKTLPISINNSEIFQLDFWHAQNQEFKNNFAKQKLQNEKITKMLI</sequence>
<evidence type="ECO:0000256" key="1">
    <source>
        <dbReference type="SAM" id="Phobius"/>
    </source>
</evidence>
<evidence type="ECO:0000313" key="2">
    <source>
        <dbReference type="EMBL" id="VEU59386.1"/>
    </source>
</evidence>
<dbReference type="KEGG" id="mnu:NCTC10166_00355"/>
<keyword evidence="1" id="KW-0812">Transmembrane</keyword>
<gene>
    <name evidence="2" type="ORF">NCTC10166_00355</name>
</gene>
<protein>
    <submittedName>
        <fullName evidence="2">Uncharacterized protein</fullName>
    </submittedName>
</protein>
<dbReference type="RefSeq" id="WP_129719780.1">
    <property type="nucleotide sequence ID" value="NZ_LR214951.1"/>
</dbReference>
<dbReference type="OrthoDB" id="395515at2"/>
<reference evidence="2 3" key="1">
    <citation type="submission" date="2019-01" db="EMBL/GenBank/DDBJ databases">
        <authorList>
            <consortium name="Pathogen Informatics"/>
        </authorList>
    </citation>
    <scope>NUCLEOTIDE SEQUENCE [LARGE SCALE GENOMIC DNA]</scope>
    <source>
        <strain evidence="2 3">NCTC10166</strain>
    </source>
</reference>